<feature type="compositionally biased region" description="Low complexity" evidence="1">
    <location>
        <begin position="422"/>
        <end position="447"/>
    </location>
</feature>
<proteinExistence type="predicted"/>
<evidence type="ECO:0000256" key="1">
    <source>
        <dbReference type="SAM" id="MobiDB-lite"/>
    </source>
</evidence>
<feature type="domain" description="Integrase zinc-binding" evidence="2">
    <location>
        <begin position="162"/>
        <end position="208"/>
    </location>
</feature>
<comment type="caution">
    <text evidence="3">The sequence shown here is derived from an EMBL/GenBank/DDBJ whole genome shotgun (WGS) entry which is preliminary data.</text>
</comment>
<gene>
    <name evidence="3" type="ORF">H0H81_002376</name>
</gene>
<feature type="compositionally biased region" description="Polar residues" evidence="1">
    <location>
        <begin position="19"/>
        <end position="37"/>
    </location>
</feature>
<dbReference type="EMBL" id="JABCKI010006473">
    <property type="protein sequence ID" value="KAG5634328.1"/>
    <property type="molecule type" value="Genomic_DNA"/>
</dbReference>
<dbReference type="Gene3D" id="1.10.340.70">
    <property type="match status" value="1"/>
</dbReference>
<feature type="region of interest" description="Disordered" evidence="1">
    <location>
        <begin position="1"/>
        <end position="37"/>
    </location>
</feature>
<dbReference type="InterPro" id="IPR041588">
    <property type="entry name" value="Integrase_H2C2"/>
</dbReference>
<reference evidence="3" key="1">
    <citation type="submission" date="2021-02" db="EMBL/GenBank/DDBJ databases">
        <authorList>
            <person name="Nieuwenhuis M."/>
            <person name="Van De Peppel L.J.J."/>
        </authorList>
    </citation>
    <scope>NUCLEOTIDE SEQUENCE</scope>
    <source>
        <strain evidence="3">D49</strain>
    </source>
</reference>
<name>A0A9P7FM89_9AGAR</name>
<reference evidence="3" key="2">
    <citation type="submission" date="2021-10" db="EMBL/GenBank/DDBJ databases">
        <title>Phylogenomics reveals ancestral predisposition of the termite-cultivated fungus Termitomyces towards a domesticated lifestyle.</title>
        <authorList>
            <person name="Auxier B."/>
            <person name="Grum-Grzhimaylo A."/>
            <person name="Cardenas M.E."/>
            <person name="Lodge J.D."/>
            <person name="Laessoe T."/>
            <person name="Pedersen O."/>
            <person name="Smith M.E."/>
            <person name="Kuyper T.W."/>
            <person name="Franco-Molano E.A."/>
            <person name="Baroni T.J."/>
            <person name="Aanen D.K."/>
        </authorList>
    </citation>
    <scope>NUCLEOTIDE SEQUENCE</scope>
    <source>
        <strain evidence="3">D49</strain>
    </source>
</reference>
<evidence type="ECO:0000313" key="3">
    <source>
        <dbReference type="EMBL" id="KAG5634328.1"/>
    </source>
</evidence>
<feature type="compositionally biased region" description="Polar residues" evidence="1">
    <location>
        <begin position="390"/>
        <end position="405"/>
    </location>
</feature>
<sequence length="578" mass="62168">MSPDRQRVLPNCSLKPYSRPTTPSCNTPASGTELSSSNLAQQETLNTTIINSKPGFPTYAQYKQIETAYLMTMPPKRREKALISQNVFDRIWAVLETPDLIVESPQFRFWARKMFTFGKLKSSQQDEDSQDAPAGQDTEADADDSQVVLLHEKTLVAVQEQIYDILCYSHGVTGHAGRDKTCMAVRQHYTWIPKDLVAKFIKACPTCIVKRCGMPITSSVDVSTQTALPSLGHYLHNLGGDSDSGDERNLAAEGVLFAQDLACVADAPLNNIDTTPVTAPLNRQVNYSAPASTPRSLPMAREVSLYQGIPNGWQFRHDDLSKAHEEFIRNRASPDMSEGVTAGARVGRPRVPSIAPMTRAFTMPLPADNGTLSTPLQTNVHNAKLPSSPLTIIPQVSGQSQNSILSPPESNPSHPALHLSTSLISSMRSGSNSGDSTISTDADSDTSTPLMTPASIVRPTAPLSINLASLSSQKTIQTFLTLRDTHSLTPDENMQPSPVSPSGSEYSQLCSAPMVAQGSESPPQTALPTPVDAVGMNAGRALVMGDMVAKELVEKAGSMMLSISTEAVCDHGPGVIVM</sequence>
<feature type="region of interest" description="Disordered" evidence="1">
    <location>
        <begin position="487"/>
        <end position="507"/>
    </location>
</feature>
<accession>A0A9P7FM89</accession>
<feature type="region of interest" description="Disordered" evidence="1">
    <location>
        <begin position="390"/>
        <end position="447"/>
    </location>
</feature>
<organism evidence="3 4">
    <name type="scientific">Sphagnurus paluster</name>
    <dbReference type="NCBI Taxonomy" id="117069"/>
    <lineage>
        <taxon>Eukaryota</taxon>
        <taxon>Fungi</taxon>
        <taxon>Dikarya</taxon>
        <taxon>Basidiomycota</taxon>
        <taxon>Agaricomycotina</taxon>
        <taxon>Agaricomycetes</taxon>
        <taxon>Agaricomycetidae</taxon>
        <taxon>Agaricales</taxon>
        <taxon>Tricholomatineae</taxon>
        <taxon>Lyophyllaceae</taxon>
        <taxon>Sphagnurus</taxon>
    </lineage>
</organism>
<dbReference type="AlphaFoldDB" id="A0A9P7FM89"/>
<evidence type="ECO:0000313" key="4">
    <source>
        <dbReference type="Proteomes" id="UP000717328"/>
    </source>
</evidence>
<evidence type="ECO:0000259" key="2">
    <source>
        <dbReference type="Pfam" id="PF17921"/>
    </source>
</evidence>
<keyword evidence="4" id="KW-1185">Reference proteome</keyword>
<dbReference type="OrthoDB" id="2499658at2759"/>
<feature type="region of interest" description="Disordered" evidence="1">
    <location>
        <begin position="122"/>
        <end position="142"/>
    </location>
</feature>
<protein>
    <recommendedName>
        <fullName evidence="2">Integrase zinc-binding domain-containing protein</fullName>
    </recommendedName>
</protein>
<dbReference type="Proteomes" id="UP000717328">
    <property type="component" value="Unassembled WGS sequence"/>
</dbReference>
<dbReference type="Pfam" id="PF17921">
    <property type="entry name" value="Integrase_H2C2"/>
    <property type="match status" value="1"/>
</dbReference>